<dbReference type="EMBL" id="JAAYEE010000210">
    <property type="protein sequence ID" value="NLW36070.1"/>
    <property type="molecule type" value="Genomic_DNA"/>
</dbReference>
<evidence type="ECO:0000313" key="2">
    <source>
        <dbReference type="Proteomes" id="UP000777265"/>
    </source>
</evidence>
<name>A0A971M542_9BACT</name>
<dbReference type="Gene3D" id="3.40.50.300">
    <property type="entry name" value="P-loop containing nucleotide triphosphate hydrolases"/>
    <property type="match status" value="1"/>
</dbReference>
<dbReference type="Pfam" id="PF13189">
    <property type="entry name" value="Cytidylate_kin2"/>
    <property type="match status" value="1"/>
</dbReference>
<protein>
    <submittedName>
        <fullName evidence="1">Cytidylate kinase-like family protein</fullName>
    </submittedName>
</protein>
<dbReference type="GO" id="GO:0016301">
    <property type="term" value="F:kinase activity"/>
    <property type="evidence" value="ECO:0007669"/>
    <property type="project" value="UniProtKB-KW"/>
</dbReference>
<evidence type="ECO:0000313" key="1">
    <source>
        <dbReference type="EMBL" id="NLW36070.1"/>
    </source>
</evidence>
<comment type="caution">
    <text evidence="1">The sequence shown here is derived from an EMBL/GenBank/DDBJ whole genome shotgun (WGS) entry which is preliminary data.</text>
</comment>
<accession>A0A971M542</accession>
<keyword evidence="1" id="KW-0808">Transferase</keyword>
<dbReference type="InterPro" id="IPR027417">
    <property type="entry name" value="P-loop_NTPase"/>
</dbReference>
<gene>
    <name evidence="1" type="ORF">GXY80_11425</name>
</gene>
<organism evidence="1 2">
    <name type="scientific">Syntrophorhabdus aromaticivorans</name>
    <dbReference type="NCBI Taxonomy" id="328301"/>
    <lineage>
        <taxon>Bacteria</taxon>
        <taxon>Pseudomonadati</taxon>
        <taxon>Thermodesulfobacteriota</taxon>
        <taxon>Syntrophorhabdia</taxon>
        <taxon>Syntrophorhabdales</taxon>
        <taxon>Syntrophorhabdaceae</taxon>
        <taxon>Syntrophorhabdus</taxon>
    </lineage>
</organism>
<sequence>MRTITISRSYGSAGTLFAKRLSAVLGYQYADEALINKIDEAPEVRNVLAAHMEDESAPGFLARVAELANNRNFFKVALETCVYDLALKGDLVFVGGGAHIILEEYPCLFAVQVVRNLRDRIKAIADEKHISYDNAFDLVKKRDRHKVNFVRHYFDRDLFDPTMFHITINASRVPIDDAVEMVASQAGKTFSFADDQAAELFLKKRLIEKKAQLVLFGLDMAHDGRIAFEAQEGGVLIVRGVIGGKDMKERVLSALSKLPDVSRIEEHLKVEVLSRMLY</sequence>
<proteinExistence type="predicted"/>
<keyword evidence="1" id="KW-0418">Kinase</keyword>
<dbReference type="Proteomes" id="UP000777265">
    <property type="component" value="Unassembled WGS sequence"/>
</dbReference>
<dbReference type="AlphaFoldDB" id="A0A971M542"/>
<reference evidence="1" key="2">
    <citation type="submission" date="2020-01" db="EMBL/GenBank/DDBJ databases">
        <authorList>
            <person name="Campanaro S."/>
        </authorList>
    </citation>
    <scope>NUCLEOTIDE SEQUENCE</scope>
    <source>
        <strain evidence="1">AS06rmzACSIP_7</strain>
    </source>
</reference>
<reference evidence="1" key="1">
    <citation type="journal article" date="2020" name="Biotechnol. Biofuels">
        <title>New insights from the biogas microbiome by comprehensive genome-resolved metagenomics of nearly 1600 species originating from multiple anaerobic digesters.</title>
        <authorList>
            <person name="Campanaro S."/>
            <person name="Treu L."/>
            <person name="Rodriguez-R L.M."/>
            <person name="Kovalovszki A."/>
            <person name="Ziels R.M."/>
            <person name="Maus I."/>
            <person name="Zhu X."/>
            <person name="Kougias P.G."/>
            <person name="Basile A."/>
            <person name="Luo G."/>
            <person name="Schluter A."/>
            <person name="Konstantinidis K.T."/>
            <person name="Angelidaki I."/>
        </authorList>
    </citation>
    <scope>NUCLEOTIDE SEQUENCE</scope>
    <source>
        <strain evidence="1">AS06rmzACSIP_7</strain>
    </source>
</reference>